<name>A0ABD2N8I5_9CUCU</name>
<dbReference type="EMBL" id="JABFTP020000083">
    <property type="protein sequence ID" value="KAL3274844.1"/>
    <property type="molecule type" value="Genomic_DNA"/>
</dbReference>
<feature type="region of interest" description="Disordered" evidence="1">
    <location>
        <begin position="1"/>
        <end position="22"/>
    </location>
</feature>
<organism evidence="2 3">
    <name type="scientific">Cryptolaemus montrouzieri</name>
    <dbReference type="NCBI Taxonomy" id="559131"/>
    <lineage>
        <taxon>Eukaryota</taxon>
        <taxon>Metazoa</taxon>
        <taxon>Ecdysozoa</taxon>
        <taxon>Arthropoda</taxon>
        <taxon>Hexapoda</taxon>
        <taxon>Insecta</taxon>
        <taxon>Pterygota</taxon>
        <taxon>Neoptera</taxon>
        <taxon>Endopterygota</taxon>
        <taxon>Coleoptera</taxon>
        <taxon>Polyphaga</taxon>
        <taxon>Cucujiformia</taxon>
        <taxon>Coccinelloidea</taxon>
        <taxon>Coccinellidae</taxon>
        <taxon>Scymninae</taxon>
        <taxon>Scymnini</taxon>
        <taxon>Cryptolaemus</taxon>
    </lineage>
</organism>
<sequence length="82" mass="9025">MAALKKDLSSTNGDSKPKENIPEILDRVTKAHNPIICNLPERSDESSDKASAFEKTDHIVANPSQFLVSCDRLPARYDVLDG</sequence>
<dbReference type="AlphaFoldDB" id="A0ABD2N8I5"/>
<evidence type="ECO:0000256" key="1">
    <source>
        <dbReference type="SAM" id="MobiDB-lite"/>
    </source>
</evidence>
<accession>A0ABD2N8I5</accession>
<reference evidence="2 3" key="1">
    <citation type="journal article" date="2021" name="BMC Biol.">
        <title>Horizontally acquired antibacterial genes associated with adaptive radiation of ladybird beetles.</title>
        <authorList>
            <person name="Li H.S."/>
            <person name="Tang X.F."/>
            <person name="Huang Y.H."/>
            <person name="Xu Z.Y."/>
            <person name="Chen M.L."/>
            <person name="Du X.Y."/>
            <person name="Qiu B.Y."/>
            <person name="Chen P.T."/>
            <person name="Zhang W."/>
            <person name="Slipinski A."/>
            <person name="Escalona H.E."/>
            <person name="Waterhouse R.M."/>
            <person name="Zwick A."/>
            <person name="Pang H."/>
        </authorList>
    </citation>
    <scope>NUCLEOTIDE SEQUENCE [LARGE SCALE GENOMIC DNA]</scope>
    <source>
        <strain evidence="2">SYSU2018</strain>
    </source>
</reference>
<protein>
    <submittedName>
        <fullName evidence="2">Uncharacterized protein</fullName>
    </submittedName>
</protein>
<evidence type="ECO:0000313" key="2">
    <source>
        <dbReference type="EMBL" id="KAL3274844.1"/>
    </source>
</evidence>
<keyword evidence="3" id="KW-1185">Reference proteome</keyword>
<evidence type="ECO:0000313" key="3">
    <source>
        <dbReference type="Proteomes" id="UP001516400"/>
    </source>
</evidence>
<dbReference type="Proteomes" id="UP001516400">
    <property type="component" value="Unassembled WGS sequence"/>
</dbReference>
<comment type="caution">
    <text evidence="2">The sequence shown here is derived from an EMBL/GenBank/DDBJ whole genome shotgun (WGS) entry which is preliminary data.</text>
</comment>
<proteinExistence type="predicted"/>
<gene>
    <name evidence="2" type="ORF">HHI36_019627</name>
</gene>